<proteinExistence type="inferred from homology"/>
<dbReference type="Proteomes" id="UP001152747">
    <property type="component" value="Unassembled WGS sequence"/>
</dbReference>
<evidence type="ECO:0000256" key="5">
    <source>
        <dbReference type="SAM" id="Phobius"/>
    </source>
</evidence>
<evidence type="ECO:0000313" key="7">
    <source>
        <dbReference type="EMBL" id="CAI5448405.1"/>
    </source>
</evidence>
<comment type="similarity">
    <text evidence="1 4">Belongs to the type-B carboxylesterase/lipase family.</text>
</comment>
<evidence type="ECO:0000259" key="6">
    <source>
        <dbReference type="Pfam" id="PF00135"/>
    </source>
</evidence>
<protein>
    <recommendedName>
        <fullName evidence="4">Carboxylic ester hydrolase</fullName>
        <ecNumber evidence="4">3.1.1.-</ecNumber>
    </recommendedName>
</protein>
<evidence type="ECO:0000313" key="8">
    <source>
        <dbReference type="Proteomes" id="UP001152747"/>
    </source>
</evidence>
<feature type="domain" description="Carboxylesterase type B" evidence="6">
    <location>
        <begin position="15"/>
        <end position="293"/>
    </location>
</feature>
<name>A0A9P1N1W7_9PELO</name>
<keyword evidence="5" id="KW-1133">Transmembrane helix</keyword>
<evidence type="ECO:0000256" key="4">
    <source>
        <dbReference type="RuleBase" id="RU361235"/>
    </source>
</evidence>
<keyword evidence="2" id="KW-0719">Serine esterase</keyword>
<keyword evidence="3 4" id="KW-0378">Hydrolase</keyword>
<dbReference type="PANTHER" id="PTHR45580:SF6">
    <property type="entry name" value="CARBOXYLESTERASE TYPE B DOMAIN-CONTAINING PROTEIN"/>
    <property type="match status" value="1"/>
</dbReference>
<sequence>MLFLIFFVQFIDGFVVDTNYGSIRGSEIEQDGQLFHSFKKIPFALPPLGKLRFQKPENPNAWQGILDGTIYGPACLSNSSQTKSQPIWIDEDCLHLNVFVSDVCLKSNKSCAVALYIHGGNLNYDSAVMFDDPTIFRKFAAKNVILVIPGIRLGIFSHLTFANQENAPYNIAIFDILKALDFVHNEIVNFGGDPAKVTLFGHSSGGVISSFMGFSTEINRDLSLFQQVIAMSSLAIFTPKELPKLLTDVFVKKAGCNSNDDSEILKCLQKMDALELLRIQREMETTEITMFWGVIQELPLFQKGYQNPGEIYENYKNGSIGEKLKHSDETQRLFVDTVARVRILREKHIPAYLYQYSNPTHPFHTDDLSYFMGVHNFNKSIDEQKLSEVYPEYFMNFIKFGKPAENWEISNGTSYFDIDWNEENGKRPQMRNGFEKKIINYWFDDMRELDKFIEAQKSVLKYKSQTFPIPPSNSALFSWIWILLIFILGLILGKLCFSSSKKSIYVQIPGNNYNYEKIAEI</sequence>
<evidence type="ECO:0000256" key="1">
    <source>
        <dbReference type="ARBA" id="ARBA00005964"/>
    </source>
</evidence>
<dbReference type="InterPro" id="IPR002018">
    <property type="entry name" value="CarbesteraseB"/>
</dbReference>
<feature type="transmembrane region" description="Helical" evidence="5">
    <location>
        <begin position="476"/>
        <end position="497"/>
    </location>
</feature>
<dbReference type="PANTHER" id="PTHR45580">
    <property type="entry name" value="PROTEIN CBG05369"/>
    <property type="match status" value="1"/>
</dbReference>
<dbReference type="AlphaFoldDB" id="A0A9P1N1W7"/>
<dbReference type="Gene3D" id="3.40.50.1820">
    <property type="entry name" value="alpha/beta hydrolase"/>
    <property type="match status" value="2"/>
</dbReference>
<comment type="caution">
    <text evidence="7">The sequence shown here is derived from an EMBL/GenBank/DDBJ whole genome shotgun (WGS) entry which is preliminary data.</text>
</comment>
<keyword evidence="5" id="KW-0472">Membrane</keyword>
<keyword evidence="5" id="KW-0812">Transmembrane</keyword>
<dbReference type="EMBL" id="CANHGI010000004">
    <property type="protein sequence ID" value="CAI5448405.1"/>
    <property type="molecule type" value="Genomic_DNA"/>
</dbReference>
<organism evidence="7 8">
    <name type="scientific">Caenorhabditis angaria</name>
    <dbReference type="NCBI Taxonomy" id="860376"/>
    <lineage>
        <taxon>Eukaryota</taxon>
        <taxon>Metazoa</taxon>
        <taxon>Ecdysozoa</taxon>
        <taxon>Nematoda</taxon>
        <taxon>Chromadorea</taxon>
        <taxon>Rhabditida</taxon>
        <taxon>Rhabditina</taxon>
        <taxon>Rhabditomorpha</taxon>
        <taxon>Rhabditoidea</taxon>
        <taxon>Rhabditidae</taxon>
        <taxon>Peloderinae</taxon>
        <taxon>Caenorhabditis</taxon>
    </lineage>
</organism>
<keyword evidence="8" id="KW-1185">Reference proteome</keyword>
<dbReference type="OrthoDB" id="19653at2759"/>
<dbReference type="PROSITE" id="PS00122">
    <property type="entry name" value="CARBOXYLESTERASE_B_1"/>
    <property type="match status" value="1"/>
</dbReference>
<evidence type="ECO:0000256" key="2">
    <source>
        <dbReference type="ARBA" id="ARBA00022487"/>
    </source>
</evidence>
<dbReference type="SUPFAM" id="SSF53474">
    <property type="entry name" value="alpha/beta-Hydrolases"/>
    <property type="match status" value="1"/>
</dbReference>
<dbReference type="InterPro" id="IPR029058">
    <property type="entry name" value="AB_hydrolase_fold"/>
</dbReference>
<feature type="domain" description="Carboxylesterase type B" evidence="6">
    <location>
        <begin position="335"/>
        <end position="437"/>
    </location>
</feature>
<dbReference type="InterPro" id="IPR019826">
    <property type="entry name" value="Carboxylesterase_B_AS"/>
</dbReference>
<reference evidence="7" key="1">
    <citation type="submission" date="2022-11" db="EMBL/GenBank/DDBJ databases">
        <authorList>
            <person name="Kikuchi T."/>
        </authorList>
    </citation>
    <scope>NUCLEOTIDE SEQUENCE</scope>
    <source>
        <strain evidence="7">PS1010</strain>
    </source>
</reference>
<evidence type="ECO:0000256" key="3">
    <source>
        <dbReference type="ARBA" id="ARBA00022801"/>
    </source>
</evidence>
<accession>A0A9P1N1W7</accession>
<gene>
    <name evidence="7" type="ORF">CAMP_LOCUS11042</name>
</gene>
<dbReference type="Pfam" id="PF00135">
    <property type="entry name" value="COesterase"/>
    <property type="match status" value="2"/>
</dbReference>
<dbReference type="EC" id="3.1.1.-" evidence="4"/>
<dbReference type="GO" id="GO:0052689">
    <property type="term" value="F:carboxylic ester hydrolase activity"/>
    <property type="evidence" value="ECO:0007669"/>
    <property type="project" value="UniProtKB-KW"/>
</dbReference>